<feature type="transmembrane region" description="Helical" evidence="6">
    <location>
        <begin position="243"/>
        <end position="273"/>
    </location>
</feature>
<dbReference type="Gene3D" id="1.20.1110.10">
    <property type="entry name" value="Calcium-transporting ATPase, transmembrane domain"/>
    <property type="match status" value="1"/>
</dbReference>
<dbReference type="Pfam" id="PF00702">
    <property type="entry name" value="Hydrolase"/>
    <property type="match status" value="1"/>
</dbReference>
<dbReference type="InterPro" id="IPR036412">
    <property type="entry name" value="HAD-like_sf"/>
</dbReference>
<feature type="transmembrane region" description="Helical" evidence="6">
    <location>
        <begin position="69"/>
        <end position="86"/>
    </location>
</feature>
<dbReference type="Gene3D" id="2.70.150.10">
    <property type="entry name" value="Calcium-transporting ATPase, cytoplasmic transduction domain A"/>
    <property type="match status" value="1"/>
</dbReference>
<dbReference type="InterPro" id="IPR044492">
    <property type="entry name" value="P_typ_ATPase_HD_dom"/>
</dbReference>
<feature type="transmembrane region" description="Helical" evidence="6">
    <location>
        <begin position="662"/>
        <end position="683"/>
    </location>
</feature>
<evidence type="ECO:0000256" key="3">
    <source>
        <dbReference type="ARBA" id="ARBA00022967"/>
    </source>
</evidence>
<dbReference type="InterPro" id="IPR001757">
    <property type="entry name" value="P_typ_ATPase"/>
</dbReference>
<dbReference type="Pfam" id="PF00122">
    <property type="entry name" value="E1-E2_ATPase"/>
    <property type="match status" value="1"/>
</dbReference>
<dbReference type="InterPro" id="IPR023214">
    <property type="entry name" value="HAD_sf"/>
</dbReference>
<evidence type="ECO:0000256" key="1">
    <source>
        <dbReference type="ARBA" id="ARBA00004141"/>
    </source>
</evidence>
<evidence type="ECO:0000256" key="2">
    <source>
        <dbReference type="ARBA" id="ARBA00022692"/>
    </source>
</evidence>
<comment type="subcellular location">
    <subcellularLocation>
        <location evidence="1">Membrane</location>
        <topology evidence="1">Multi-pass membrane protein</topology>
    </subcellularLocation>
</comment>
<evidence type="ECO:0000313" key="8">
    <source>
        <dbReference type="EMBL" id="MBC3805418.1"/>
    </source>
</evidence>
<dbReference type="SFLD" id="SFLDS00003">
    <property type="entry name" value="Haloacid_Dehalogenase"/>
    <property type="match status" value="1"/>
</dbReference>
<sequence length="794" mass="87124">MENNIKPELGLTQEQVEERLAAGTVNLQPQSKTKTISRIIRDNTLTLFNILNIVLALMIIFVASFQNLLFINIVVINTVIGIIQEIRAKRTIDRLSIISQPQATVMRDGKQQDIVFERIVLDDVLVLQAGKQIPADSRVLQGELEVNESLLTGESESVMKYPGDELLSGSFVVSGTAAVQVIRVGMENYASKLIEAVQVVKKPNSEIMKALGFIMKTVGIVILPIGLLLLYKQLIVQEMPLQAGVVATVAALIGMIPEGLVLLTSVALAAGVVRLGHYKTLVQELYCIETLARVDVLCLDKTGTITEGNMEVLSLETIDTIKNPVQVLRALVANLKDDNATNKALRESFKGEAPKWQCEKIIPFSSERKWSGACFKDQGTFVIGAPEFVLGNRYGEIRKKVEDYASEGSRVLMLGYASEPFAEDGGLPDNITTLALIPMGDKIRHEAKKTLEFFRNQGVDIKVISGDNPITVAQVAKRAGLLDAENYIDAATLKTDEAVKEAAAVYSVFGRVTPGQKQLLIQALKEADHTVAMTGDGVNDVLALREADCSIAMAEGSDAVRQVSQLVLLDSNFASFTRVLMEGRRVINNITRAASLFLVKTMFSLMLAIIVIIANEAYPFVPIQLTLISALTVGAPSVFLALEPNKNRVTGRFLDAVFRKALPGALTVVFNVVIIMAIGAKLALSYLEISTLAVLSTGLIGFVILFIVCQPMNNKRWVLFFAMFAAFATCVLFFENFFFLLPLQNFSKGMLILLLIAVLDIPVLIKLFNWGVVKIEGLVAEWKKERKTRKHPLR</sequence>
<dbReference type="Proteomes" id="UP000603234">
    <property type="component" value="Unassembled WGS sequence"/>
</dbReference>
<gene>
    <name evidence="8" type="ORF">GH808_13450</name>
</gene>
<dbReference type="SUPFAM" id="SSF81665">
    <property type="entry name" value="Calcium ATPase, transmembrane domain M"/>
    <property type="match status" value="1"/>
</dbReference>
<dbReference type="SFLD" id="SFLDG00002">
    <property type="entry name" value="C1.7:_P-type_atpase_like"/>
    <property type="match status" value="1"/>
</dbReference>
<dbReference type="InterPro" id="IPR023298">
    <property type="entry name" value="ATPase_P-typ_TM_dom_sf"/>
</dbReference>
<dbReference type="PRINTS" id="PR00120">
    <property type="entry name" value="HATPASE"/>
</dbReference>
<comment type="caution">
    <text evidence="8">The sequence shown here is derived from an EMBL/GenBank/DDBJ whole genome shotgun (WGS) entry which is preliminary data.</text>
</comment>
<dbReference type="SUPFAM" id="SSF81653">
    <property type="entry name" value="Calcium ATPase, transduction domain A"/>
    <property type="match status" value="1"/>
</dbReference>
<keyword evidence="4 6" id="KW-1133">Transmembrane helix</keyword>
<dbReference type="Gene3D" id="3.40.50.1000">
    <property type="entry name" value="HAD superfamily/HAD-like"/>
    <property type="match status" value="1"/>
</dbReference>
<feature type="transmembrane region" description="Helical" evidence="6">
    <location>
        <begin position="717"/>
        <end position="743"/>
    </location>
</feature>
<dbReference type="PROSITE" id="PS00154">
    <property type="entry name" value="ATPASE_E1_E2"/>
    <property type="match status" value="1"/>
</dbReference>
<dbReference type="InterPro" id="IPR059000">
    <property type="entry name" value="ATPase_P-type_domA"/>
</dbReference>
<dbReference type="PRINTS" id="PR00119">
    <property type="entry name" value="CATATPASE"/>
</dbReference>
<dbReference type="NCBIfam" id="TIGR01494">
    <property type="entry name" value="ATPase_P-type"/>
    <property type="match status" value="2"/>
</dbReference>
<dbReference type="InterPro" id="IPR023299">
    <property type="entry name" value="ATPase_P-typ_cyto_dom_N"/>
</dbReference>
<evidence type="ECO:0000256" key="5">
    <source>
        <dbReference type="ARBA" id="ARBA00023136"/>
    </source>
</evidence>
<name>A0ABR6WY91_9FIRM</name>
<feature type="transmembrane region" description="Helical" evidence="6">
    <location>
        <begin position="689"/>
        <end position="708"/>
    </location>
</feature>
<feature type="transmembrane region" description="Helical" evidence="6">
    <location>
        <begin position="749"/>
        <end position="768"/>
    </location>
</feature>
<dbReference type="RefSeq" id="WP_186843308.1">
    <property type="nucleotide sequence ID" value="NZ_WJBC01000028.1"/>
</dbReference>
<reference evidence="8 9" key="1">
    <citation type="journal article" date="2020" name="mSystems">
        <title>Defining Genomic and Predicted Metabolic Features of the Acetobacterium Genus.</title>
        <authorList>
            <person name="Ross D.E."/>
            <person name="Marshall C.W."/>
            <person name="Gulliver D."/>
            <person name="May H.D."/>
            <person name="Norman R.S."/>
        </authorList>
    </citation>
    <scope>NUCLEOTIDE SEQUENCE [LARGE SCALE GENOMIC DNA]</scope>
    <source>
        <strain evidence="8 9">DSM 8238</strain>
    </source>
</reference>
<keyword evidence="2 6" id="KW-0812">Transmembrane</keyword>
<evidence type="ECO:0000259" key="7">
    <source>
        <dbReference type="Pfam" id="PF00122"/>
    </source>
</evidence>
<keyword evidence="5 6" id="KW-0472">Membrane</keyword>
<feature type="transmembrane region" description="Helical" evidence="6">
    <location>
        <begin position="210"/>
        <end position="231"/>
    </location>
</feature>
<dbReference type="SFLD" id="SFLDF00027">
    <property type="entry name" value="p-type_atpase"/>
    <property type="match status" value="1"/>
</dbReference>
<dbReference type="SUPFAM" id="SSF56784">
    <property type="entry name" value="HAD-like"/>
    <property type="match status" value="1"/>
</dbReference>
<evidence type="ECO:0000313" key="9">
    <source>
        <dbReference type="Proteomes" id="UP000603234"/>
    </source>
</evidence>
<keyword evidence="9" id="KW-1185">Reference proteome</keyword>
<feature type="domain" description="P-type ATPase A" evidence="7">
    <location>
        <begin position="99"/>
        <end position="198"/>
    </location>
</feature>
<feature type="transmembrane region" description="Helical" evidence="6">
    <location>
        <begin position="620"/>
        <end position="642"/>
    </location>
</feature>
<dbReference type="PANTHER" id="PTHR42861">
    <property type="entry name" value="CALCIUM-TRANSPORTING ATPASE"/>
    <property type="match status" value="1"/>
</dbReference>
<dbReference type="Gene3D" id="3.40.1110.10">
    <property type="entry name" value="Calcium-transporting ATPase, cytoplasmic domain N"/>
    <property type="match status" value="1"/>
</dbReference>
<evidence type="ECO:0000256" key="4">
    <source>
        <dbReference type="ARBA" id="ARBA00022989"/>
    </source>
</evidence>
<dbReference type="EMBL" id="WJBC01000028">
    <property type="protein sequence ID" value="MBC3805418.1"/>
    <property type="molecule type" value="Genomic_DNA"/>
</dbReference>
<proteinExistence type="predicted"/>
<keyword evidence="3" id="KW-1278">Translocase</keyword>
<accession>A0ABR6WY91</accession>
<dbReference type="InterPro" id="IPR008250">
    <property type="entry name" value="ATPase_P-typ_transduc_dom_A_sf"/>
</dbReference>
<feature type="transmembrane region" description="Helical" evidence="6">
    <location>
        <begin position="593"/>
        <end position="614"/>
    </location>
</feature>
<feature type="transmembrane region" description="Helical" evidence="6">
    <location>
        <begin position="44"/>
        <end position="63"/>
    </location>
</feature>
<organism evidence="8 9">
    <name type="scientific">Acetobacterium fimetarium</name>
    <dbReference type="NCBI Taxonomy" id="52691"/>
    <lineage>
        <taxon>Bacteria</taxon>
        <taxon>Bacillati</taxon>
        <taxon>Bacillota</taxon>
        <taxon>Clostridia</taxon>
        <taxon>Eubacteriales</taxon>
        <taxon>Eubacteriaceae</taxon>
        <taxon>Acetobacterium</taxon>
    </lineage>
</organism>
<dbReference type="CDD" id="cd02609">
    <property type="entry name" value="P-type_ATPase"/>
    <property type="match status" value="1"/>
</dbReference>
<dbReference type="InterPro" id="IPR018303">
    <property type="entry name" value="ATPase_P-typ_P_site"/>
</dbReference>
<protein>
    <submittedName>
        <fullName evidence="8">HAD-IC family P-type ATPase</fullName>
    </submittedName>
</protein>
<evidence type="ECO:0000256" key="6">
    <source>
        <dbReference type="SAM" id="Phobius"/>
    </source>
</evidence>